<feature type="transmembrane region" description="Helical" evidence="1">
    <location>
        <begin position="33"/>
        <end position="52"/>
    </location>
</feature>
<dbReference type="EMBL" id="SZQL01000008">
    <property type="protein sequence ID" value="TKK68220.1"/>
    <property type="molecule type" value="Genomic_DNA"/>
</dbReference>
<dbReference type="OrthoDB" id="4557830at2"/>
<feature type="transmembrane region" description="Helical" evidence="1">
    <location>
        <begin position="93"/>
        <end position="115"/>
    </location>
</feature>
<evidence type="ECO:0000256" key="1">
    <source>
        <dbReference type="SAM" id="Phobius"/>
    </source>
</evidence>
<feature type="transmembrane region" description="Helical" evidence="1">
    <location>
        <begin position="64"/>
        <end position="87"/>
    </location>
</feature>
<sequence length="141" mass="15949">MNNHPLNLGLRFVLEIILLIIFAYWGLSRFMGISKYVIGIGLPLVIAAIWGVCRVEGDPGKAMVAIPGWLRLLYEALLFVSAAYLLFQLQMDTWAYLFIIVSILHYLCFGSLSAFSITNGYMGIPVHHCFHPSLSYFLRPH</sequence>
<evidence type="ECO:0000313" key="3">
    <source>
        <dbReference type="Proteomes" id="UP000305848"/>
    </source>
</evidence>
<accession>A0A4U3L085</accession>
<keyword evidence="1" id="KW-0472">Membrane</keyword>
<keyword evidence="3" id="KW-1185">Reference proteome</keyword>
<protein>
    <submittedName>
        <fullName evidence="2">DUF2568 domain-containing protein</fullName>
    </submittedName>
</protein>
<dbReference type="Pfam" id="PF10823">
    <property type="entry name" value="DUF2568"/>
    <property type="match status" value="1"/>
</dbReference>
<keyword evidence="1" id="KW-1133">Transmembrane helix</keyword>
<keyword evidence="1" id="KW-0812">Transmembrane</keyword>
<dbReference type="InterPro" id="IPR021214">
    <property type="entry name" value="DUF2568"/>
</dbReference>
<evidence type="ECO:0000313" key="2">
    <source>
        <dbReference type="EMBL" id="TKK68220.1"/>
    </source>
</evidence>
<dbReference type="RefSeq" id="WP_137261900.1">
    <property type="nucleotide sequence ID" value="NZ_SZQL01000008.1"/>
</dbReference>
<name>A0A4U3L085_9BACT</name>
<dbReference type="Proteomes" id="UP000305848">
    <property type="component" value="Unassembled WGS sequence"/>
</dbReference>
<dbReference type="AlphaFoldDB" id="A0A4U3L085"/>
<proteinExistence type="predicted"/>
<comment type="caution">
    <text evidence="2">The sequence shown here is derived from an EMBL/GenBank/DDBJ whole genome shotgun (WGS) entry which is preliminary data.</text>
</comment>
<organism evidence="2 3">
    <name type="scientific">Ilyomonas limi</name>
    <dbReference type="NCBI Taxonomy" id="2575867"/>
    <lineage>
        <taxon>Bacteria</taxon>
        <taxon>Pseudomonadati</taxon>
        <taxon>Bacteroidota</taxon>
        <taxon>Chitinophagia</taxon>
        <taxon>Chitinophagales</taxon>
        <taxon>Chitinophagaceae</taxon>
        <taxon>Ilyomonas</taxon>
    </lineage>
</organism>
<gene>
    <name evidence="2" type="ORF">FC093_11325</name>
</gene>
<reference evidence="2 3" key="1">
    <citation type="submission" date="2019-05" db="EMBL/GenBank/DDBJ databases">
        <title>Panacibacter sp. strain 17mud1-8 Genome sequencing and assembly.</title>
        <authorList>
            <person name="Chhetri G."/>
        </authorList>
    </citation>
    <scope>NUCLEOTIDE SEQUENCE [LARGE SCALE GENOMIC DNA]</scope>
    <source>
        <strain evidence="2 3">17mud1-8</strain>
    </source>
</reference>
<feature type="transmembrane region" description="Helical" evidence="1">
    <location>
        <begin position="12"/>
        <end position="27"/>
    </location>
</feature>